<dbReference type="Pfam" id="PF13333">
    <property type="entry name" value="rve_2"/>
    <property type="match status" value="1"/>
</dbReference>
<evidence type="ECO:0000313" key="5">
    <source>
        <dbReference type="EMBL" id="GAP14894.1"/>
    </source>
</evidence>
<dbReference type="InterPro" id="IPR001584">
    <property type="entry name" value="Integrase_cat-core"/>
</dbReference>
<accession>A0A0S7B6W0</accession>
<dbReference type="NCBIfam" id="NF033516">
    <property type="entry name" value="transpos_IS3"/>
    <property type="match status" value="1"/>
</dbReference>
<dbReference type="Pfam" id="PF13276">
    <property type="entry name" value="HTH_21"/>
    <property type="match status" value="1"/>
</dbReference>
<gene>
    <name evidence="3" type="ORF">LARV_00438</name>
    <name evidence="4" type="ORF">LARV_00982</name>
    <name evidence="5" type="ORF">LARV_02673</name>
</gene>
<comment type="function">
    <text evidence="1">Involved in the transposition of the insertion sequence.</text>
</comment>
<proteinExistence type="predicted"/>
<dbReference type="EMBL" id="DF967972">
    <property type="protein sequence ID" value="GAP13231.1"/>
    <property type="molecule type" value="Genomic_DNA"/>
</dbReference>
<dbReference type="SUPFAM" id="SSF53098">
    <property type="entry name" value="Ribonuclease H-like"/>
    <property type="match status" value="1"/>
</dbReference>
<dbReference type="Proteomes" id="UP000055060">
    <property type="component" value="Unassembled WGS sequence"/>
</dbReference>
<protein>
    <submittedName>
        <fullName evidence="3">Transposase</fullName>
    </submittedName>
</protein>
<evidence type="ECO:0000313" key="6">
    <source>
        <dbReference type="Proteomes" id="UP000055060"/>
    </source>
</evidence>
<dbReference type="RefSeq" id="WP_075072108.1">
    <property type="nucleotide sequence ID" value="NZ_DF967972.1"/>
</dbReference>
<dbReference type="InterPro" id="IPR012337">
    <property type="entry name" value="RNaseH-like_sf"/>
</dbReference>
<dbReference type="GO" id="GO:0015074">
    <property type="term" value="P:DNA integration"/>
    <property type="evidence" value="ECO:0007669"/>
    <property type="project" value="InterPro"/>
</dbReference>
<dbReference type="Gene3D" id="3.30.420.10">
    <property type="entry name" value="Ribonuclease H-like superfamily/Ribonuclease H"/>
    <property type="match status" value="1"/>
</dbReference>
<dbReference type="InterPro" id="IPR025948">
    <property type="entry name" value="HTH-like_dom"/>
</dbReference>
<dbReference type="InterPro" id="IPR050900">
    <property type="entry name" value="Transposase_IS3/IS150/IS904"/>
</dbReference>
<feature type="domain" description="Integrase catalytic" evidence="2">
    <location>
        <begin position="123"/>
        <end position="285"/>
    </location>
</feature>
<organism evidence="3">
    <name type="scientific">Longilinea arvoryzae</name>
    <dbReference type="NCBI Taxonomy" id="360412"/>
    <lineage>
        <taxon>Bacteria</taxon>
        <taxon>Bacillati</taxon>
        <taxon>Chloroflexota</taxon>
        <taxon>Anaerolineae</taxon>
        <taxon>Anaerolineales</taxon>
        <taxon>Anaerolineaceae</taxon>
        <taxon>Longilinea</taxon>
    </lineage>
</organism>
<dbReference type="InterPro" id="IPR048020">
    <property type="entry name" value="Transpos_IS3"/>
</dbReference>
<dbReference type="PANTHER" id="PTHR46889:SF4">
    <property type="entry name" value="TRANSPOSASE INSO FOR INSERTION SEQUENCE ELEMENT IS911B-RELATED"/>
    <property type="match status" value="1"/>
</dbReference>
<evidence type="ECO:0000313" key="3">
    <source>
        <dbReference type="EMBL" id="GAP12702.1"/>
    </source>
</evidence>
<evidence type="ECO:0000256" key="1">
    <source>
        <dbReference type="ARBA" id="ARBA00002286"/>
    </source>
</evidence>
<name>A0A0S7B6W0_9CHLR</name>
<dbReference type="GO" id="GO:0003676">
    <property type="term" value="F:nucleic acid binding"/>
    <property type="evidence" value="ECO:0007669"/>
    <property type="project" value="InterPro"/>
</dbReference>
<dbReference type="EMBL" id="DF967972">
    <property type="protein sequence ID" value="GAP12702.1"/>
    <property type="molecule type" value="Genomic_DNA"/>
</dbReference>
<dbReference type="PROSITE" id="PS50994">
    <property type="entry name" value="INTEGRASE"/>
    <property type="match status" value="1"/>
</dbReference>
<dbReference type="OrthoDB" id="164322at2"/>
<dbReference type="AlphaFoldDB" id="A0A0S7B6W0"/>
<dbReference type="Pfam" id="PF00665">
    <property type="entry name" value="rve"/>
    <property type="match status" value="1"/>
</dbReference>
<dbReference type="PANTHER" id="PTHR46889">
    <property type="entry name" value="TRANSPOSASE INSF FOR INSERTION SEQUENCE IS3B-RELATED"/>
    <property type="match status" value="1"/>
</dbReference>
<evidence type="ECO:0000259" key="2">
    <source>
        <dbReference type="PROSITE" id="PS50994"/>
    </source>
</evidence>
<dbReference type="STRING" id="360412.LARV_00438"/>
<dbReference type="InterPro" id="IPR036397">
    <property type="entry name" value="RNaseH_sf"/>
</dbReference>
<keyword evidence="6" id="KW-1185">Reference proteome</keyword>
<reference evidence="3" key="1">
    <citation type="submission" date="2015-07" db="EMBL/GenBank/DDBJ databases">
        <title>Draft Genome Sequences of Anaerolinea thermolimosa IMO-1, Bellilinea caldifistulae GOMI-1, Leptolinea tardivitalis YMTK-2, Levilinea saccharolytica KIBI-1,Longilinea arvoryzae KOME-1, Previously Described as Members of the Anaerolineaceae (Chloroflexi).</title>
        <authorList>
            <person name="Sekiguchi Y."/>
            <person name="Ohashi A."/>
            <person name="Matsuura N."/>
            <person name="Tourlousse M.D."/>
        </authorList>
    </citation>
    <scope>NUCLEOTIDE SEQUENCE [LARGE SCALE GENOMIC DNA]</scope>
    <source>
        <strain evidence="3">KOME-1</strain>
    </source>
</reference>
<dbReference type="EMBL" id="DF967972">
    <property type="protein sequence ID" value="GAP14894.1"/>
    <property type="molecule type" value="Genomic_DNA"/>
</dbReference>
<evidence type="ECO:0000313" key="4">
    <source>
        <dbReference type="EMBL" id="GAP13231.1"/>
    </source>
</evidence>
<sequence>MKYMFMAAHEGEYAVKRMCKVLRVQRSGYYAWRKRKPSTREQANQVLLGLIAAEHAKSRKTYGSPRLHAVLKRQGIRCGHNRVARLMRLHGIVARRKRRYYPRTTQRQAGVIPAPNRLNQNFSASAPNRKWVSDFTYIETAEGWLYLAVVLDLFSRRVIGWAMSAKMDTQLVVSALEMALLGRRPPAGLLHHSDQGSQYTSAAYLNCLNTALAELSMSGAGNCYDNAVMESFFSTLKTECVTGVFLTHAQARTIIFEYMEVWYNRQRLHSTLGYRSPVDFELGLTL</sequence>